<accession>A0A150WBN7</accession>
<feature type="chain" id="PRO_5007572535" evidence="2">
    <location>
        <begin position="19"/>
        <end position="335"/>
    </location>
</feature>
<evidence type="ECO:0000313" key="4">
    <source>
        <dbReference type="Proteomes" id="UP000075391"/>
    </source>
</evidence>
<reference evidence="3 4" key="1">
    <citation type="submission" date="2016-03" db="EMBL/GenBank/DDBJ databases">
        <authorList>
            <person name="Ploux O."/>
        </authorList>
    </citation>
    <scope>NUCLEOTIDE SEQUENCE [LARGE SCALE GENOMIC DNA]</scope>
    <source>
        <strain evidence="3 4">BER2</strain>
    </source>
</reference>
<dbReference type="EMBL" id="LUKF01000020">
    <property type="protein sequence ID" value="KYG60434.1"/>
    <property type="molecule type" value="Genomic_DNA"/>
</dbReference>
<organism evidence="3 4">
    <name type="scientific">Bdellovibrio bacteriovorus</name>
    <dbReference type="NCBI Taxonomy" id="959"/>
    <lineage>
        <taxon>Bacteria</taxon>
        <taxon>Pseudomonadati</taxon>
        <taxon>Bdellovibrionota</taxon>
        <taxon>Bdellovibrionia</taxon>
        <taxon>Bdellovibrionales</taxon>
        <taxon>Pseudobdellovibrionaceae</taxon>
        <taxon>Bdellovibrio</taxon>
    </lineage>
</organism>
<evidence type="ECO:0000313" key="3">
    <source>
        <dbReference type="EMBL" id="KYG60434.1"/>
    </source>
</evidence>
<feature type="signal peptide" evidence="2">
    <location>
        <begin position="1"/>
        <end position="18"/>
    </location>
</feature>
<gene>
    <name evidence="3" type="ORF">AZI85_13280</name>
</gene>
<evidence type="ECO:0000256" key="1">
    <source>
        <dbReference type="SAM" id="MobiDB-lite"/>
    </source>
</evidence>
<feature type="region of interest" description="Disordered" evidence="1">
    <location>
        <begin position="184"/>
        <end position="219"/>
    </location>
</feature>
<sequence>MKYVLAFTLLFGASFSFGTPKTEKEAIQYATVIMDGFHIKKIYTSMTGPLKEKGVALTPEDKFASIWVKSMSVDIFNEKGQKESEEYLCHAWVTIPTPMNEEKYGRVSGMLTISQGMPEMEFPPGYAMKMAKVIDSQVNVLVQALNNVETKIDKKLIYRIKIGYIDDKDAQALGIKQLYGDSFATQVPPEKRHRPPSKPERLGEDPHKGHSMTGMGGADPVHFIVPPGKHEYRWPLSQDMVSIRNNGVIRLIKLHLHPYGESVALYDKTAKKFVWKGTATQDPKRAVLLKTESYSSTEGIKLNNQHSYEVVTTYNNTSKQTVDGMGVLRVYYGLK</sequence>
<keyword evidence="2" id="KW-0732">Signal</keyword>
<protein>
    <submittedName>
        <fullName evidence="3">Uncharacterized protein</fullName>
    </submittedName>
</protein>
<evidence type="ECO:0000256" key="2">
    <source>
        <dbReference type="SAM" id="SignalP"/>
    </source>
</evidence>
<proteinExistence type="predicted"/>
<dbReference type="AlphaFoldDB" id="A0A150WBN7"/>
<feature type="compositionally biased region" description="Basic and acidic residues" evidence="1">
    <location>
        <begin position="197"/>
        <end position="208"/>
    </location>
</feature>
<dbReference type="OrthoDB" id="1308060at2"/>
<comment type="caution">
    <text evidence="3">The sequence shown here is derived from an EMBL/GenBank/DDBJ whole genome shotgun (WGS) entry which is preliminary data.</text>
</comment>
<name>A0A150WBN7_BDEBC</name>
<dbReference type="RefSeq" id="WP_063245196.1">
    <property type="nucleotide sequence ID" value="NZ_LUKF01000020.1"/>
</dbReference>
<dbReference type="Proteomes" id="UP000075391">
    <property type="component" value="Unassembled WGS sequence"/>
</dbReference>